<protein>
    <submittedName>
        <fullName evidence="2">Zinc finger BED domain-containing protein 1</fullName>
    </submittedName>
</protein>
<dbReference type="EMBL" id="JAOPHQ010003435">
    <property type="protein sequence ID" value="KAK0143104.1"/>
    <property type="molecule type" value="Genomic_DNA"/>
</dbReference>
<dbReference type="Pfam" id="PF05699">
    <property type="entry name" value="Dimer_Tnp_hAT"/>
    <property type="match status" value="1"/>
</dbReference>
<dbReference type="InterPro" id="IPR012337">
    <property type="entry name" value="RNaseH-like_sf"/>
</dbReference>
<dbReference type="Proteomes" id="UP001174136">
    <property type="component" value="Unassembled WGS sequence"/>
</dbReference>
<dbReference type="InterPro" id="IPR008906">
    <property type="entry name" value="HATC_C_dom"/>
</dbReference>
<dbReference type="GO" id="GO:0046983">
    <property type="term" value="F:protein dimerization activity"/>
    <property type="evidence" value="ECO:0007669"/>
    <property type="project" value="InterPro"/>
</dbReference>
<dbReference type="SUPFAM" id="SSF53098">
    <property type="entry name" value="Ribonuclease H-like"/>
    <property type="match status" value="1"/>
</dbReference>
<accession>A0AA47MN19</accession>
<evidence type="ECO:0000313" key="2">
    <source>
        <dbReference type="EMBL" id="KAK0143104.1"/>
    </source>
</evidence>
<name>A0AA47MN19_MERPO</name>
<evidence type="ECO:0000259" key="1">
    <source>
        <dbReference type="Pfam" id="PF05699"/>
    </source>
</evidence>
<organism evidence="2 3">
    <name type="scientific">Merluccius polli</name>
    <name type="common">Benguela hake</name>
    <name type="synonym">Merluccius cadenati</name>
    <dbReference type="NCBI Taxonomy" id="89951"/>
    <lineage>
        <taxon>Eukaryota</taxon>
        <taxon>Metazoa</taxon>
        <taxon>Chordata</taxon>
        <taxon>Craniata</taxon>
        <taxon>Vertebrata</taxon>
        <taxon>Euteleostomi</taxon>
        <taxon>Actinopterygii</taxon>
        <taxon>Neopterygii</taxon>
        <taxon>Teleostei</taxon>
        <taxon>Neoteleostei</taxon>
        <taxon>Acanthomorphata</taxon>
        <taxon>Zeiogadaria</taxon>
        <taxon>Gadariae</taxon>
        <taxon>Gadiformes</taxon>
        <taxon>Gadoidei</taxon>
        <taxon>Merlucciidae</taxon>
        <taxon>Merluccius</taxon>
    </lineage>
</organism>
<feature type="domain" description="HAT C-terminal dimerisation" evidence="1">
    <location>
        <begin position="119"/>
        <end position="196"/>
    </location>
</feature>
<evidence type="ECO:0000313" key="3">
    <source>
        <dbReference type="Proteomes" id="UP001174136"/>
    </source>
</evidence>
<proteinExistence type="predicted"/>
<keyword evidence="3" id="KW-1185">Reference proteome</keyword>
<gene>
    <name evidence="2" type="primary">ZBED1_75</name>
    <name evidence="2" type="ORF">N1851_018777</name>
</gene>
<sequence length="204" mass="22774">MNLKVRDAHALKDSKAGLLDVERQAQLCICFAIYPTHLQTDRYFTNDNLTHAKDALTQQVEKMEVRRAASEVSEAEPVKRAPCINTASSSLGSVFDEILQESETEPMSVSTSSAFGQVQSYLAEQAIPQSDNPLQYWRAHATQFPSLAATATTFLCAPCTSVDSEGLFTAVSNVIEEKRNRLSANKAEMWIFLKKNFHREEKLL</sequence>
<dbReference type="PANTHER" id="PTHR47611:SF3">
    <property type="entry name" value="HAT C-TERMINAL DIMERISATION DOMAIN-CONTAINING PROTEIN"/>
    <property type="match status" value="1"/>
</dbReference>
<comment type="caution">
    <text evidence="2">The sequence shown here is derived from an EMBL/GenBank/DDBJ whole genome shotgun (WGS) entry which is preliminary data.</text>
</comment>
<dbReference type="PANTHER" id="PTHR47611">
    <property type="entry name" value="HAT DIMERISATION DOMAIN, C-TERMINAL"/>
    <property type="match status" value="1"/>
</dbReference>
<dbReference type="AlphaFoldDB" id="A0AA47MN19"/>
<reference evidence="2" key="1">
    <citation type="journal article" date="2023" name="Front. Mar. Sci.">
        <title>A new Merluccius polli reference genome to investigate the effects of global change in West African waters.</title>
        <authorList>
            <person name="Mateo J.L."/>
            <person name="Blanco-Fernandez C."/>
            <person name="Garcia-Vazquez E."/>
            <person name="Machado-Schiaffino G."/>
        </authorList>
    </citation>
    <scope>NUCLEOTIDE SEQUENCE</scope>
    <source>
        <strain evidence="2">C29</strain>
        <tissue evidence="2">Fin</tissue>
    </source>
</reference>